<sequence>MFSYIQGRVEEINPEGIVLDHDGIGYEIGLPQSSLSQIRRQMQLRVYTYLQVRDDGFSLFGFLKREDLDLFKLLIGVGGIGPKGALSILGVLSVDQLRFAIAAGDDKTIAQAPGIGKKTAQRVILDLRDKIDFTQTLEAQLDSKASDRSSDDIRGEAILALNALGYSSAEALQAIRDLDISSMSVEDLIRAGLKELALR</sequence>
<evidence type="ECO:0000256" key="6">
    <source>
        <dbReference type="HAMAP-Rule" id="MF_00031"/>
    </source>
</evidence>
<dbReference type="EMBL" id="ACIP02000002">
    <property type="protein sequence ID" value="EEP28409.1"/>
    <property type="molecule type" value="Genomic_DNA"/>
</dbReference>
<keyword evidence="2 6" id="KW-0227">DNA damage</keyword>
<dbReference type="GO" id="GO:0005524">
    <property type="term" value="F:ATP binding"/>
    <property type="evidence" value="ECO:0007669"/>
    <property type="project" value="InterPro"/>
</dbReference>
<dbReference type="InterPro" id="IPR000085">
    <property type="entry name" value="RuvA"/>
</dbReference>
<comment type="similarity">
    <text evidence="6">Belongs to the RuvA family.</text>
</comment>
<dbReference type="GO" id="GO:0009378">
    <property type="term" value="F:four-way junction helicase activity"/>
    <property type="evidence" value="ECO:0007669"/>
    <property type="project" value="InterPro"/>
</dbReference>
<dbReference type="InterPro" id="IPR013849">
    <property type="entry name" value="DNA_helicase_Holl-junc_RuvA_I"/>
</dbReference>
<dbReference type="RefSeq" id="WP_006906227.1">
    <property type="nucleotide sequence ID" value="NZ_GG665866.1"/>
</dbReference>
<dbReference type="STRING" id="626523.GCWU000342_01217"/>
<dbReference type="InterPro" id="IPR003583">
    <property type="entry name" value="Hlx-hairpin-Hlx_DNA-bd_motif"/>
</dbReference>
<dbReference type="Gene3D" id="1.10.150.20">
    <property type="entry name" value="5' to 3' exonuclease, C-terminal subdomain"/>
    <property type="match status" value="1"/>
</dbReference>
<dbReference type="Pfam" id="PF01330">
    <property type="entry name" value="RuvA_N"/>
    <property type="match status" value="1"/>
</dbReference>
<reference evidence="8" key="1">
    <citation type="submission" date="2009-04" db="EMBL/GenBank/DDBJ databases">
        <authorList>
            <person name="Weinstock G."/>
            <person name="Sodergren E."/>
            <person name="Clifton S."/>
            <person name="Fulton L."/>
            <person name="Fulton B."/>
            <person name="Courtney L."/>
            <person name="Fronick C."/>
            <person name="Harrison M."/>
            <person name="Strong C."/>
            <person name="Farmer C."/>
            <person name="Delahaunty K."/>
            <person name="Markovic C."/>
            <person name="Hall O."/>
            <person name="Minx P."/>
            <person name="Tomlinson C."/>
            <person name="Mitreva M."/>
            <person name="Nelson J."/>
            <person name="Hou S."/>
            <person name="Wollam A."/>
            <person name="Pepin K.H."/>
            <person name="Johnson M."/>
            <person name="Bhonagiri V."/>
            <person name="Nash W.E."/>
            <person name="Warren W."/>
            <person name="Chinwalla A."/>
            <person name="Mardis E.R."/>
            <person name="Wilson R.K."/>
        </authorList>
    </citation>
    <scope>NUCLEOTIDE SEQUENCE [LARGE SCALE GENOMIC DNA]</scope>
    <source>
        <strain evidence="8">DSM 14600</strain>
    </source>
</reference>
<dbReference type="AlphaFoldDB" id="C4GBB6"/>
<keyword evidence="8" id="KW-0067">ATP-binding</keyword>
<keyword evidence="4 6" id="KW-0233">DNA recombination</keyword>
<evidence type="ECO:0000256" key="3">
    <source>
        <dbReference type="ARBA" id="ARBA00023125"/>
    </source>
</evidence>
<comment type="function">
    <text evidence="6">The RuvA-RuvB-RuvC complex processes Holliday junction (HJ) DNA during genetic recombination and DNA repair, while the RuvA-RuvB complex plays an important role in the rescue of blocked DNA replication forks via replication fork reversal (RFR). RuvA specifically binds to HJ cruciform DNA, conferring on it an open structure. The RuvB hexamer acts as an ATP-dependent pump, pulling dsDNA into and through the RuvAB complex. HJ branch migration allows RuvC to scan DNA until it finds its consensus sequence, where it cleaves and resolves the cruciform DNA.</text>
</comment>
<accession>C4GBB6</accession>
<evidence type="ECO:0000259" key="7">
    <source>
        <dbReference type="SMART" id="SM00278"/>
    </source>
</evidence>
<evidence type="ECO:0000313" key="8">
    <source>
        <dbReference type="EMBL" id="EEP28409.1"/>
    </source>
</evidence>
<dbReference type="CDD" id="cd14332">
    <property type="entry name" value="UBA_RuvA_C"/>
    <property type="match status" value="1"/>
</dbReference>
<dbReference type="Pfam" id="PF07499">
    <property type="entry name" value="RuvA_C"/>
    <property type="match status" value="1"/>
</dbReference>
<dbReference type="GO" id="GO:0006310">
    <property type="term" value="P:DNA recombination"/>
    <property type="evidence" value="ECO:0007669"/>
    <property type="project" value="UniProtKB-UniRule"/>
</dbReference>
<dbReference type="SUPFAM" id="SSF50249">
    <property type="entry name" value="Nucleic acid-binding proteins"/>
    <property type="match status" value="1"/>
</dbReference>
<keyword evidence="9" id="KW-1185">Reference proteome</keyword>
<dbReference type="SUPFAM" id="SSF47781">
    <property type="entry name" value="RuvA domain 2-like"/>
    <property type="match status" value="1"/>
</dbReference>
<evidence type="ECO:0000256" key="1">
    <source>
        <dbReference type="ARBA" id="ARBA00022490"/>
    </source>
</evidence>
<keyword evidence="5 6" id="KW-0234">DNA repair</keyword>
<feature type="region of interest" description="Domain III" evidence="6">
    <location>
        <begin position="149"/>
        <end position="199"/>
    </location>
</feature>
<dbReference type="GO" id="GO:0000400">
    <property type="term" value="F:four-way junction DNA binding"/>
    <property type="evidence" value="ECO:0007669"/>
    <property type="project" value="UniProtKB-UniRule"/>
</dbReference>
<comment type="subunit">
    <text evidence="6">Homotetramer. Forms an RuvA(8)-RuvB(12)-Holliday junction (HJ) complex. HJ DNA is sandwiched between 2 RuvA tetramers; dsDNA enters through RuvA and exits via RuvB. An RuvB hexamer assembles on each DNA strand where it exits the tetramer. Each RuvB hexamer is contacted by two RuvA subunits (via domain III) on 2 adjacent RuvB subunits; this complex drives branch migration. In the full resolvosome a probable DNA-RuvA(4)-RuvB(12)-RuvC(2) complex forms which resolves the HJ.</text>
</comment>
<dbReference type="eggNOG" id="COG0632">
    <property type="taxonomic scope" value="Bacteria"/>
</dbReference>
<proteinExistence type="inferred from homology"/>
<dbReference type="InterPro" id="IPR036267">
    <property type="entry name" value="RuvA_C_sf"/>
</dbReference>
<gene>
    <name evidence="6 8" type="primary">ruvA</name>
    <name evidence="8" type="ORF">GCWU000342_01217</name>
</gene>
<dbReference type="Gene3D" id="2.40.50.140">
    <property type="entry name" value="Nucleic acid-binding proteins"/>
    <property type="match status" value="1"/>
</dbReference>
<dbReference type="GO" id="GO:0016787">
    <property type="term" value="F:hydrolase activity"/>
    <property type="evidence" value="ECO:0007669"/>
    <property type="project" value="UniProtKB-KW"/>
</dbReference>
<feature type="domain" description="Helix-hairpin-helix DNA-binding motif class 1" evidence="7">
    <location>
        <begin position="72"/>
        <end position="91"/>
    </location>
</feature>
<keyword evidence="3 6" id="KW-0238">DNA-binding</keyword>
<dbReference type="GO" id="GO:0005737">
    <property type="term" value="C:cytoplasm"/>
    <property type="evidence" value="ECO:0007669"/>
    <property type="project" value="UniProtKB-SubCell"/>
</dbReference>
<comment type="subcellular location">
    <subcellularLocation>
        <location evidence="6">Cytoplasm</location>
    </subcellularLocation>
</comment>
<comment type="caution">
    <text evidence="8">The sequence shown here is derived from an EMBL/GenBank/DDBJ whole genome shotgun (WGS) entry which is preliminary data.</text>
</comment>
<keyword evidence="8" id="KW-0378">Hydrolase</keyword>
<name>C4GBB6_9FIRM</name>
<feature type="domain" description="Helix-hairpin-helix DNA-binding motif class 1" evidence="7">
    <location>
        <begin position="107"/>
        <end position="126"/>
    </location>
</feature>
<evidence type="ECO:0000256" key="2">
    <source>
        <dbReference type="ARBA" id="ARBA00022763"/>
    </source>
</evidence>
<keyword evidence="1 6" id="KW-0963">Cytoplasm</keyword>
<keyword evidence="8" id="KW-0547">Nucleotide-binding</keyword>
<keyword evidence="8" id="KW-0347">Helicase</keyword>
<dbReference type="InterPro" id="IPR011114">
    <property type="entry name" value="RuvA_C"/>
</dbReference>
<dbReference type="NCBIfam" id="TIGR00084">
    <property type="entry name" value="ruvA"/>
    <property type="match status" value="1"/>
</dbReference>
<dbReference type="HOGENOM" id="CLU_087936_3_0_9"/>
<dbReference type="SUPFAM" id="SSF46929">
    <property type="entry name" value="DNA helicase RuvA subunit, C-terminal domain"/>
    <property type="match status" value="1"/>
</dbReference>
<dbReference type="Gene3D" id="1.10.8.10">
    <property type="entry name" value="DNA helicase RuvA subunit, C-terminal domain"/>
    <property type="match status" value="1"/>
</dbReference>
<dbReference type="GO" id="GO:0048476">
    <property type="term" value="C:Holliday junction resolvase complex"/>
    <property type="evidence" value="ECO:0007669"/>
    <property type="project" value="UniProtKB-UniRule"/>
</dbReference>
<dbReference type="GO" id="GO:0006281">
    <property type="term" value="P:DNA repair"/>
    <property type="evidence" value="ECO:0007669"/>
    <property type="project" value="UniProtKB-UniRule"/>
</dbReference>
<comment type="caution">
    <text evidence="6">Lacks conserved residue(s) required for the propagation of feature annotation.</text>
</comment>
<dbReference type="InterPro" id="IPR012340">
    <property type="entry name" value="NA-bd_OB-fold"/>
</dbReference>
<protein>
    <recommendedName>
        <fullName evidence="6">Holliday junction branch migration complex subunit RuvA</fullName>
    </recommendedName>
</protein>
<evidence type="ECO:0000256" key="4">
    <source>
        <dbReference type="ARBA" id="ARBA00023172"/>
    </source>
</evidence>
<dbReference type="InterPro" id="IPR010994">
    <property type="entry name" value="RuvA_2-like"/>
</dbReference>
<dbReference type="Proteomes" id="UP000003494">
    <property type="component" value="Unassembled WGS sequence"/>
</dbReference>
<dbReference type="GO" id="GO:0009379">
    <property type="term" value="C:Holliday junction helicase complex"/>
    <property type="evidence" value="ECO:0007669"/>
    <property type="project" value="InterPro"/>
</dbReference>
<organism evidence="8 9">
    <name type="scientific">Shuttleworthella satelles DSM 14600</name>
    <dbReference type="NCBI Taxonomy" id="626523"/>
    <lineage>
        <taxon>Bacteria</taxon>
        <taxon>Bacillati</taxon>
        <taxon>Bacillota</taxon>
        <taxon>Clostridia</taxon>
        <taxon>Lachnospirales</taxon>
        <taxon>Lachnospiraceae</taxon>
        <taxon>Shuttleworthella</taxon>
    </lineage>
</organism>
<evidence type="ECO:0000313" key="9">
    <source>
        <dbReference type="Proteomes" id="UP000003494"/>
    </source>
</evidence>
<dbReference type="HAMAP" id="MF_00031">
    <property type="entry name" value="DNA_HJ_migration_RuvA"/>
    <property type="match status" value="1"/>
</dbReference>
<dbReference type="SMART" id="SM00278">
    <property type="entry name" value="HhH1"/>
    <property type="match status" value="2"/>
</dbReference>
<comment type="domain">
    <text evidence="6">Has three domains with a flexible linker between the domains II and III and assumes an 'L' shape. Domain III is highly mobile and contacts RuvB.</text>
</comment>
<evidence type="ECO:0000256" key="5">
    <source>
        <dbReference type="ARBA" id="ARBA00023204"/>
    </source>
</evidence>
<dbReference type="Pfam" id="PF14520">
    <property type="entry name" value="HHH_5"/>
    <property type="match status" value="1"/>
</dbReference>